<reference evidence="2 3" key="1">
    <citation type="journal article" date="2017" name="Nat. Microbiol.">
        <title>Natural product diversity associated with the nematode symbionts Photorhabdus and Xenorhabdus.</title>
        <authorList>
            <person name="Tobias N.J."/>
            <person name="Wolff H."/>
            <person name="Djahanschiri B."/>
            <person name="Grundmann F."/>
            <person name="Kronenwerth M."/>
            <person name="Shi Y.M."/>
            <person name="Simonyi S."/>
            <person name="Grun P."/>
            <person name="Shapiro-Ilan D."/>
            <person name="Pidot S.J."/>
            <person name="Stinear T.P."/>
            <person name="Ebersberger I."/>
            <person name="Bode H.B."/>
        </authorList>
    </citation>
    <scope>NUCLEOTIDE SEQUENCE [LARGE SCALE GENOMIC DNA]</scope>
    <source>
        <strain evidence="2 3">DSM 17904</strain>
    </source>
</reference>
<dbReference type="PROSITE" id="PS00571">
    <property type="entry name" value="AMIDASES"/>
    <property type="match status" value="1"/>
</dbReference>
<sequence length="460" mass="49169">MIDLKNLTISQASQAIAAQTLSPVELVDAALANIKIAEPEINAFVSVWAEEAREQAKQAEREISQRKYRGPLHGIPLALKDLFDVAGKPTTASSKVRAGHIAQSNSAVTDALHRAGAILLGKTHTHEFAFGVTTPQTRNPLDTRRIVGGSSGGSAAAVAYGGVLAAMGTDTGGSIRIPAALCGIVGFKPTYGLVSCYGVTPLAWSLDHAGPMTRTVEDAGLILQALMGFDERDPASRQAPNTNYADFSKQEIKGLRVGIPQNYYFDQVAESVKAAVKQTAERLKQQGAEVTTFNIPLADYLMPTQWGITVAEAASIHSRTLRKSASLYGDDVRTFLEAGQLLPAGDYLKAQRARRIICQQWNTLFNDIDILLTPTVPETAALVGQESFTWSDNSQETIINAYLRLCTPANITGLPALTLPVAKDKQGLPIGIQVIGRAMDDATVLRVGHAIEVAGKTESV</sequence>
<evidence type="ECO:0000313" key="2">
    <source>
        <dbReference type="EMBL" id="PHM65151.1"/>
    </source>
</evidence>
<proteinExistence type="predicted"/>
<protein>
    <submittedName>
        <fullName evidence="2">Amidase</fullName>
    </submittedName>
</protein>
<dbReference type="PANTHER" id="PTHR11895">
    <property type="entry name" value="TRANSAMIDASE"/>
    <property type="match status" value="1"/>
</dbReference>
<dbReference type="SUPFAM" id="SSF75304">
    <property type="entry name" value="Amidase signature (AS) enzymes"/>
    <property type="match status" value="1"/>
</dbReference>
<dbReference type="RefSeq" id="WP_099125117.1">
    <property type="nucleotide sequence ID" value="NZ_CAWNRH010000092.1"/>
</dbReference>
<keyword evidence="3" id="KW-1185">Reference proteome</keyword>
<dbReference type="Gene3D" id="3.90.1300.10">
    <property type="entry name" value="Amidase signature (AS) domain"/>
    <property type="match status" value="1"/>
</dbReference>
<name>A0A2D0KNY8_9GAMM</name>
<dbReference type="AlphaFoldDB" id="A0A2D0KNY8"/>
<dbReference type="InterPro" id="IPR036928">
    <property type="entry name" value="AS_sf"/>
</dbReference>
<dbReference type="Pfam" id="PF01425">
    <property type="entry name" value="Amidase"/>
    <property type="match status" value="1"/>
</dbReference>
<comment type="caution">
    <text evidence="2">The sequence shown here is derived from an EMBL/GenBank/DDBJ whole genome shotgun (WGS) entry which is preliminary data.</text>
</comment>
<gene>
    <name evidence="2" type="ORF">Xsto_02299</name>
</gene>
<dbReference type="InterPro" id="IPR000120">
    <property type="entry name" value="Amidase"/>
</dbReference>
<organism evidence="2 3">
    <name type="scientific">Xenorhabdus stockiae</name>
    <dbReference type="NCBI Taxonomy" id="351614"/>
    <lineage>
        <taxon>Bacteria</taxon>
        <taxon>Pseudomonadati</taxon>
        <taxon>Pseudomonadota</taxon>
        <taxon>Gammaproteobacteria</taxon>
        <taxon>Enterobacterales</taxon>
        <taxon>Morganellaceae</taxon>
        <taxon>Xenorhabdus</taxon>
    </lineage>
</organism>
<evidence type="ECO:0000259" key="1">
    <source>
        <dbReference type="Pfam" id="PF01425"/>
    </source>
</evidence>
<dbReference type="Proteomes" id="UP000222366">
    <property type="component" value="Unassembled WGS sequence"/>
</dbReference>
<dbReference type="PANTHER" id="PTHR11895:SF176">
    <property type="entry name" value="AMIDASE AMID-RELATED"/>
    <property type="match status" value="1"/>
</dbReference>
<feature type="domain" description="Amidase" evidence="1">
    <location>
        <begin position="25"/>
        <end position="445"/>
    </location>
</feature>
<evidence type="ECO:0000313" key="3">
    <source>
        <dbReference type="Proteomes" id="UP000222366"/>
    </source>
</evidence>
<dbReference type="EMBL" id="NJAJ01000019">
    <property type="protein sequence ID" value="PHM65151.1"/>
    <property type="molecule type" value="Genomic_DNA"/>
</dbReference>
<accession>A0A2D0KNY8</accession>
<dbReference type="InterPro" id="IPR023631">
    <property type="entry name" value="Amidase_dom"/>
</dbReference>
<dbReference type="GO" id="GO:0003824">
    <property type="term" value="F:catalytic activity"/>
    <property type="evidence" value="ECO:0007669"/>
    <property type="project" value="InterPro"/>
</dbReference>
<dbReference type="InterPro" id="IPR020556">
    <property type="entry name" value="Amidase_CS"/>
</dbReference>